<keyword evidence="6" id="KW-0812">Transmembrane</keyword>
<reference evidence="8 9" key="1">
    <citation type="journal article" date="2019" name="Int. J. Syst. Evol. Microbiol.">
        <title>The Global Catalogue of Microorganisms (GCM) 10K type strain sequencing project: providing services to taxonomists for standard genome sequencing and annotation.</title>
        <authorList>
            <consortium name="The Broad Institute Genomics Platform"/>
            <consortium name="The Broad Institute Genome Sequencing Center for Infectious Disease"/>
            <person name="Wu L."/>
            <person name="Ma J."/>
        </authorList>
    </citation>
    <scope>NUCLEOTIDE SEQUENCE [LARGE SCALE GENOMIC DNA]</scope>
    <source>
        <strain evidence="8 9">JCM 16114</strain>
    </source>
</reference>
<dbReference type="SMART" id="SM00563">
    <property type="entry name" value="PlsC"/>
    <property type="match status" value="1"/>
</dbReference>
<comment type="pathway">
    <text evidence="1">Lipid metabolism.</text>
</comment>
<keyword evidence="3" id="KW-0808">Transferase</keyword>
<dbReference type="CDD" id="cd07989">
    <property type="entry name" value="LPLAT_AGPAT-like"/>
    <property type="match status" value="1"/>
</dbReference>
<dbReference type="InterPro" id="IPR002123">
    <property type="entry name" value="Plipid/glycerol_acylTrfase"/>
</dbReference>
<dbReference type="PANTHER" id="PTHR10434:SF64">
    <property type="entry name" value="1-ACYL-SN-GLYCEROL-3-PHOSPHATE ACYLTRANSFERASE-RELATED"/>
    <property type="match status" value="1"/>
</dbReference>
<keyword evidence="6" id="KW-0472">Membrane</keyword>
<keyword evidence="4" id="KW-0443">Lipid metabolism</keyword>
<gene>
    <name evidence="8" type="ORF">GCM10009850_094070</name>
</gene>
<dbReference type="Proteomes" id="UP001499843">
    <property type="component" value="Unassembled WGS sequence"/>
</dbReference>
<dbReference type="GO" id="GO:0016746">
    <property type="term" value="F:acyltransferase activity"/>
    <property type="evidence" value="ECO:0007669"/>
    <property type="project" value="UniProtKB-KW"/>
</dbReference>
<keyword evidence="9" id="KW-1185">Reference proteome</keyword>
<accession>A0ABN3CWQ8</accession>
<dbReference type="PANTHER" id="PTHR10434">
    <property type="entry name" value="1-ACYL-SN-GLYCEROL-3-PHOSPHATE ACYLTRANSFERASE"/>
    <property type="match status" value="1"/>
</dbReference>
<evidence type="ECO:0000256" key="4">
    <source>
        <dbReference type="ARBA" id="ARBA00023098"/>
    </source>
</evidence>
<dbReference type="SUPFAM" id="SSF69593">
    <property type="entry name" value="Glycerol-3-phosphate (1)-acyltransferase"/>
    <property type="match status" value="1"/>
</dbReference>
<feature type="domain" description="Phospholipid/glycerol acyltransferase" evidence="7">
    <location>
        <begin position="91"/>
        <end position="200"/>
    </location>
</feature>
<name>A0ABN3CWQ8_9ACTN</name>
<organism evidence="8 9">
    <name type="scientific">Nonomuraea monospora</name>
    <dbReference type="NCBI Taxonomy" id="568818"/>
    <lineage>
        <taxon>Bacteria</taxon>
        <taxon>Bacillati</taxon>
        <taxon>Actinomycetota</taxon>
        <taxon>Actinomycetes</taxon>
        <taxon>Streptosporangiales</taxon>
        <taxon>Streptosporangiaceae</taxon>
        <taxon>Nonomuraea</taxon>
    </lineage>
</organism>
<dbReference type="EMBL" id="BAAAQX010000037">
    <property type="protein sequence ID" value="GAA2213943.1"/>
    <property type="molecule type" value="Genomic_DNA"/>
</dbReference>
<keyword evidence="5 8" id="KW-0012">Acyltransferase</keyword>
<evidence type="ECO:0000256" key="3">
    <source>
        <dbReference type="ARBA" id="ARBA00022679"/>
    </source>
</evidence>
<keyword evidence="6" id="KW-1133">Transmembrane helix</keyword>
<proteinExistence type="predicted"/>
<evidence type="ECO:0000313" key="9">
    <source>
        <dbReference type="Proteomes" id="UP001499843"/>
    </source>
</evidence>
<evidence type="ECO:0000256" key="5">
    <source>
        <dbReference type="ARBA" id="ARBA00023315"/>
    </source>
</evidence>
<keyword evidence="2" id="KW-0444">Lipid biosynthesis</keyword>
<evidence type="ECO:0000313" key="8">
    <source>
        <dbReference type="EMBL" id="GAA2213943.1"/>
    </source>
</evidence>
<evidence type="ECO:0000256" key="6">
    <source>
        <dbReference type="SAM" id="Phobius"/>
    </source>
</evidence>
<evidence type="ECO:0000259" key="7">
    <source>
        <dbReference type="SMART" id="SM00563"/>
    </source>
</evidence>
<evidence type="ECO:0000256" key="2">
    <source>
        <dbReference type="ARBA" id="ARBA00022516"/>
    </source>
</evidence>
<feature type="transmembrane region" description="Helical" evidence="6">
    <location>
        <begin position="29"/>
        <end position="53"/>
    </location>
</feature>
<evidence type="ECO:0000256" key="1">
    <source>
        <dbReference type="ARBA" id="ARBA00005189"/>
    </source>
</evidence>
<sequence>MPDPATRTPTACLPPAVAAAGPLRRTARLCAVAVVLVAALPLYPVLCLAPATWRTRLVKNEARLLLRAIGVTVRLIIDQGGGASGGTSAGALIVANHVSWLDPLVLAATVPARPLAGRELRRRPIVGALAAAGGTLFIDGEDARAAVRAVARALRDGDTVIAFPEGAASRGVRTGAFRPAVFQAAIDADAVIRAAALRYHEGDLPSTRGSWACDDPITASLLRVVATRHLRAEVRVSAPLGPVPAGRPQQVRALLARSAESQVRAALA</sequence>
<protein>
    <submittedName>
        <fullName evidence="8">Lysophospholipid acyltransferase family protein</fullName>
    </submittedName>
</protein>
<dbReference type="Pfam" id="PF01553">
    <property type="entry name" value="Acyltransferase"/>
    <property type="match status" value="1"/>
</dbReference>
<dbReference type="RefSeq" id="WP_344490530.1">
    <property type="nucleotide sequence ID" value="NZ_BAAAQX010000037.1"/>
</dbReference>
<comment type="caution">
    <text evidence="8">The sequence shown here is derived from an EMBL/GenBank/DDBJ whole genome shotgun (WGS) entry which is preliminary data.</text>
</comment>